<reference evidence="1" key="1">
    <citation type="journal article" date="2015" name="Nature">
        <title>Complex archaea that bridge the gap between prokaryotes and eukaryotes.</title>
        <authorList>
            <person name="Spang A."/>
            <person name="Saw J.H."/>
            <person name="Jorgensen S.L."/>
            <person name="Zaremba-Niedzwiedzka K."/>
            <person name="Martijn J."/>
            <person name="Lind A.E."/>
            <person name="van Eijk R."/>
            <person name="Schleper C."/>
            <person name="Guy L."/>
            <person name="Ettema T.J."/>
        </authorList>
    </citation>
    <scope>NUCLEOTIDE SEQUENCE</scope>
</reference>
<comment type="caution">
    <text evidence="1">The sequence shown here is derived from an EMBL/GenBank/DDBJ whole genome shotgun (WGS) entry which is preliminary data.</text>
</comment>
<sequence>MPLTLDDFIRGETIAVVDIETTGFSHQKDCIVEIGIYELDLSTGKCRQL</sequence>
<gene>
    <name evidence="1" type="ORF">LCGC14_0957340</name>
</gene>
<dbReference type="Gene3D" id="3.30.420.10">
    <property type="entry name" value="Ribonuclease H-like superfamily/Ribonuclease H"/>
    <property type="match status" value="1"/>
</dbReference>
<dbReference type="InterPro" id="IPR012337">
    <property type="entry name" value="RNaseH-like_sf"/>
</dbReference>
<dbReference type="GO" id="GO:0003676">
    <property type="term" value="F:nucleic acid binding"/>
    <property type="evidence" value="ECO:0007669"/>
    <property type="project" value="InterPro"/>
</dbReference>
<evidence type="ECO:0000313" key="1">
    <source>
        <dbReference type="EMBL" id="KKN18291.1"/>
    </source>
</evidence>
<dbReference type="SUPFAM" id="SSF53098">
    <property type="entry name" value="Ribonuclease H-like"/>
    <property type="match status" value="1"/>
</dbReference>
<protein>
    <submittedName>
        <fullName evidence="1">Uncharacterized protein</fullName>
    </submittedName>
</protein>
<dbReference type="EMBL" id="LAZR01003442">
    <property type="protein sequence ID" value="KKN18291.1"/>
    <property type="molecule type" value="Genomic_DNA"/>
</dbReference>
<dbReference type="AlphaFoldDB" id="A0A0F9QYX3"/>
<name>A0A0F9QYX3_9ZZZZ</name>
<proteinExistence type="predicted"/>
<organism evidence="1">
    <name type="scientific">marine sediment metagenome</name>
    <dbReference type="NCBI Taxonomy" id="412755"/>
    <lineage>
        <taxon>unclassified sequences</taxon>
        <taxon>metagenomes</taxon>
        <taxon>ecological metagenomes</taxon>
    </lineage>
</organism>
<accession>A0A0F9QYX3</accession>
<dbReference type="InterPro" id="IPR036397">
    <property type="entry name" value="RNaseH_sf"/>
</dbReference>